<feature type="region of interest" description="Disordered" evidence="1">
    <location>
        <begin position="1"/>
        <end position="89"/>
    </location>
</feature>
<protein>
    <submittedName>
        <fullName evidence="3">ROS1</fullName>
    </submittedName>
</protein>
<reference evidence="3 4" key="1">
    <citation type="submission" date="2024-03" db="EMBL/GenBank/DDBJ databases">
        <title>The Acrasis kona genome and developmental transcriptomes reveal deep origins of eukaryotic multicellular pathways.</title>
        <authorList>
            <person name="Sheikh S."/>
            <person name="Fu C.-J."/>
            <person name="Brown M.W."/>
            <person name="Baldauf S.L."/>
        </authorList>
    </citation>
    <scope>NUCLEOTIDE SEQUENCE [LARGE SCALE GENOMIC DNA]</scope>
    <source>
        <strain evidence="3 4">ATCC MYA-3509</strain>
    </source>
</reference>
<comment type="caution">
    <text evidence="3">The sequence shown here is derived from an EMBL/GenBank/DDBJ whole genome shotgun (WGS) entry which is preliminary data.</text>
</comment>
<feature type="domain" description="HhH-GPD" evidence="2">
    <location>
        <begin position="167"/>
        <end position="326"/>
    </location>
</feature>
<sequence length="405" mass="45735">MVNKRTIPKSSFLESTSTQPTPMQTRSSSAKDIAVKEELQSDSHPTPVKQELKQEENEPSPRKRRRLSVKKETKTEDEQDTKKVETTDLNKSTALAKRKLKQLNEFSGKTPFPDWEKPTAQQCEEVNSALGKMHGLPKRPKELKENDQYAACGSTPNVLNALVSTILSQNTTNANSTKAKASLDFTFGKMNWKAIAEAPTDDVADSIRSGGLAKTKAKRIQKILNSVKKQQGEYSLDYLHEKSDQEAMQELLQFDGVGPKTASCVLLFCLARESFAVDTHVFRLSKSLGWVPPNATREQTYAHLDKRIPQELKYPLHILLIRHGKTCNLCAANGKPQFDSLGECPIKQYIVQQDKPSKSKKGKKRTKKQQKEEEEEEEAEDYETEEEKDESNVDEKKQPPCLLEE</sequence>
<proteinExistence type="predicted"/>
<dbReference type="PANTHER" id="PTHR47203:SF1">
    <property type="entry name" value="HYPOTHETICAL BASE EXCISION DNA REPAIR PROTEIN (EUROFUNG)"/>
    <property type="match status" value="1"/>
</dbReference>
<gene>
    <name evidence="3" type="ORF">AKO1_003900</name>
</gene>
<dbReference type="InterPro" id="IPR023170">
    <property type="entry name" value="HhH_base_excis_C"/>
</dbReference>
<keyword evidence="4" id="KW-1185">Reference proteome</keyword>
<feature type="compositionally biased region" description="Acidic residues" evidence="1">
    <location>
        <begin position="372"/>
        <end position="389"/>
    </location>
</feature>
<dbReference type="SUPFAM" id="SSF48150">
    <property type="entry name" value="DNA-glycosylase"/>
    <property type="match status" value="1"/>
</dbReference>
<evidence type="ECO:0000259" key="2">
    <source>
        <dbReference type="SMART" id="SM00478"/>
    </source>
</evidence>
<dbReference type="CDD" id="cd00056">
    <property type="entry name" value="ENDO3c"/>
    <property type="match status" value="1"/>
</dbReference>
<feature type="compositionally biased region" description="Basic and acidic residues" evidence="1">
    <location>
        <begin position="69"/>
        <end position="88"/>
    </location>
</feature>
<dbReference type="EMBL" id="JAOPGA020001602">
    <property type="protein sequence ID" value="KAL0489747.1"/>
    <property type="molecule type" value="Genomic_DNA"/>
</dbReference>
<dbReference type="InterPro" id="IPR011257">
    <property type="entry name" value="DNA_glycosylase"/>
</dbReference>
<dbReference type="Pfam" id="PF00730">
    <property type="entry name" value="HhH-GPD"/>
    <property type="match status" value="1"/>
</dbReference>
<organism evidence="3 4">
    <name type="scientific">Acrasis kona</name>
    <dbReference type="NCBI Taxonomy" id="1008807"/>
    <lineage>
        <taxon>Eukaryota</taxon>
        <taxon>Discoba</taxon>
        <taxon>Heterolobosea</taxon>
        <taxon>Tetramitia</taxon>
        <taxon>Eutetramitia</taxon>
        <taxon>Acrasidae</taxon>
        <taxon>Acrasis</taxon>
    </lineage>
</organism>
<evidence type="ECO:0000313" key="3">
    <source>
        <dbReference type="EMBL" id="KAL0489747.1"/>
    </source>
</evidence>
<dbReference type="Gene3D" id="1.10.1670.10">
    <property type="entry name" value="Helix-hairpin-Helix base-excision DNA repair enzymes (C-terminal)"/>
    <property type="match status" value="1"/>
</dbReference>
<feature type="region of interest" description="Disordered" evidence="1">
    <location>
        <begin position="353"/>
        <end position="405"/>
    </location>
</feature>
<dbReference type="Gene3D" id="1.10.340.30">
    <property type="entry name" value="Hypothetical protein, domain 2"/>
    <property type="match status" value="1"/>
</dbReference>
<feature type="compositionally biased region" description="Basic residues" evidence="1">
    <location>
        <begin position="358"/>
        <end position="368"/>
    </location>
</feature>
<dbReference type="AlphaFoldDB" id="A0AAW2ZKA8"/>
<dbReference type="GO" id="GO:0140097">
    <property type="term" value="F:catalytic activity, acting on DNA"/>
    <property type="evidence" value="ECO:0007669"/>
    <property type="project" value="UniProtKB-ARBA"/>
</dbReference>
<dbReference type="GO" id="GO:0016787">
    <property type="term" value="F:hydrolase activity"/>
    <property type="evidence" value="ECO:0007669"/>
    <property type="project" value="UniProtKB-ARBA"/>
</dbReference>
<feature type="compositionally biased region" description="Polar residues" evidence="1">
    <location>
        <begin position="8"/>
        <end position="30"/>
    </location>
</feature>
<dbReference type="SMART" id="SM00478">
    <property type="entry name" value="ENDO3c"/>
    <property type="match status" value="1"/>
</dbReference>
<accession>A0AAW2ZKA8</accession>
<dbReference type="InterPro" id="IPR003265">
    <property type="entry name" value="HhH-GPD_domain"/>
</dbReference>
<name>A0AAW2ZKA8_9EUKA</name>
<evidence type="ECO:0000313" key="4">
    <source>
        <dbReference type="Proteomes" id="UP001431209"/>
    </source>
</evidence>
<dbReference type="GO" id="GO:0006284">
    <property type="term" value="P:base-excision repair"/>
    <property type="evidence" value="ECO:0007669"/>
    <property type="project" value="InterPro"/>
</dbReference>
<dbReference type="PANTHER" id="PTHR47203">
    <property type="match status" value="1"/>
</dbReference>
<feature type="compositionally biased region" description="Basic and acidic residues" evidence="1">
    <location>
        <begin position="50"/>
        <end position="61"/>
    </location>
</feature>
<evidence type="ECO:0000256" key="1">
    <source>
        <dbReference type="SAM" id="MobiDB-lite"/>
    </source>
</evidence>
<dbReference type="Proteomes" id="UP001431209">
    <property type="component" value="Unassembled WGS sequence"/>
</dbReference>